<dbReference type="EMBL" id="CABFNS010000226">
    <property type="protein sequence ID" value="VUC20716.1"/>
    <property type="molecule type" value="Genomic_DNA"/>
</dbReference>
<keyword evidence="4" id="KW-1185">Reference proteome</keyword>
<feature type="domain" description="SET" evidence="2">
    <location>
        <begin position="29"/>
        <end position="169"/>
    </location>
</feature>
<evidence type="ECO:0000259" key="2">
    <source>
        <dbReference type="PROSITE" id="PS50280"/>
    </source>
</evidence>
<reference evidence="3 4" key="1">
    <citation type="submission" date="2019-06" db="EMBL/GenBank/DDBJ databases">
        <authorList>
            <person name="Broberg M."/>
        </authorList>
    </citation>
    <scope>NUCLEOTIDE SEQUENCE [LARGE SCALE GENOMIC DNA]</scope>
</reference>
<dbReference type="InterPro" id="IPR046341">
    <property type="entry name" value="SET_dom_sf"/>
</dbReference>
<sequence>MPKAALGSEQSRELQGKQKFYYGSNIMDSPYKVCRIPNKGEGLVATTDIARGQLILSEEPIFQYTDPRFNDRAEAFRRYNKLDRPKQKKVWKLFDVTGNRNRSEDLELVMQTNGIRLRDLMYGLFEIACRINHSCRPNTHSSWDPVKETIEIYATKNILQGEEITSTYIGNLARYALRRVCLKHIFKFTCRCWLCTLPEEDREMSDLRIQEINDLLKQEISMLGQIRELLQLYDLESIVGWQPVEAYKGAWLLASRSGYKTRARIFAERGAKLCAEIEGFDGVDTVEWRKRVMDCGDEDEEMPEDEEGFEEWLFGELEVKENVNGWGDKKVKEKIDGPGQPEAKESDEGPGEPQVKKGDDGPEEPEVKENGDGPGESEVKESGDARGDRV</sequence>
<dbReference type="SMART" id="SM00317">
    <property type="entry name" value="SET"/>
    <property type="match status" value="1"/>
</dbReference>
<gene>
    <name evidence="3" type="ORF">CLO192961_LOCUS28919</name>
</gene>
<dbReference type="PANTHER" id="PTHR47332:SF2">
    <property type="entry name" value="SET-6"/>
    <property type="match status" value="1"/>
</dbReference>
<protein>
    <recommendedName>
        <fullName evidence="2">SET domain-containing protein</fullName>
    </recommendedName>
</protein>
<evidence type="ECO:0000313" key="3">
    <source>
        <dbReference type="EMBL" id="VUC20716.1"/>
    </source>
</evidence>
<dbReference type="PROSITE" id="PS50280">
    <property type="entry name" value="SET"/>
    <property type="match status" value="1"/>
</dbReference>
<evidence type="ECO:0000256" key="1">
    <source>
        <dbReference type="SAM" id="MobiDB-lite"/>
    </source>
</evidence>
<comment type="caution">
    <text evidence="3">The sequence shown here is derived from an EMBL/GenBank/DDBJ whole genome shotgun (WGS) entry which is preliminary data.</text>
</comment>
<name>A0ABY6TQ24_BIOOC</name>
<dbReference type="Pfam" id="PF00856">
    <property type="entry name" value="SET"/>
    <property type="match status" value="1"/>
</dbReference>
<dbReference type="Proteomes" id="UP000766486">
    <property type="component" value="Unassembled WGS sequence"/>
</dbReference>
<dbReference type="InterPro" id="IPR001214">
    <property type="entry name" value="SET_dom"/>
</dbReference>
<proteinExistence type="predicted"/>
<feature type="compositionally biased region" description="Basic and acidic residues" evidence="1">
    <location>
        <begin position="325"/>
        <end position="347"/>
    </location>
</feature>
<accession>A0ABY6TQ24</accession>
<evidence type="ECO:0000313" key="4">
    <source>
        <dbReference type="Proteomes" id="UP000766486"/>
    </source>
</evidence>
<dbReference type="Gene3D" id="2.170.270.10">
    <property type="entry name" value="SET domain"/>
    <property type="match status" value="1"/>
</dbReference>
<feature type="region of interest" description="Disordered" evidence="1">
    <location>
        <begin position="325"/>
        <end position="390"/>
    </location>
</feature>
<dbReference type="PANTHER" id="PTHR47332">
    <property type="entry name" value="SET DOMAIN-CONTAINING PROTEIN 5"/>
    <property type="match status" value="1"/>
</dbReference>
<organism evidence="3 4">
    <name type="scientific">Bionectria ochroleuca</name>
    <name type="common">Gliocladium roseum</name>
    <dbReference type="NCBI Taxonomy" id="29856"/>
    <lineage>
        <taxon>Eukaryota</taxon>
        <taxon>Fungi</taxon>
        <taxon>Dikarya</taxon>
        <taxon>Ascomycota</taxon>
        <taxon>Pezizomycotina</taxon>
        <taxon>Sordariomycetes</taxon>
        <taxon>Hypocreomycetidae</taxon>
        <taxon>Hypocreales</taxon>
        <taxon>Bionectriaceae</taxon>
        <taxon>Clonostachys</taxon>
    </lineage>
</organism>
<dbReference type="CDD" id="cd20071">
    <property type="entry name" value="SET_SMYD"/>
    <property type="match status" value="1"/>
</dbReference>
<dbReference type="SUPFAM" id="SSF82199">
    <property type="entry name" value="SET domain"/>
    <property type="match status" value="1"/>
</dbReference>
<dbReference type="InterPro" id="IPR053185">
    <property type="entry name" value="SET_domain_protein"/>
</dbReference>
<feature type="compositionally biased region" description="Basic and acidic residues" evidence="1">
    <location>
        <begin position="354"/>
        <end position="390"/>
    </location>
</feature>